<organism evidence="2 3">
    <name type="scientific">Acetomicrobium flavidum</name>
    <dbReference type="NCBI Taxonomy" id="49896"/>
    <lineage>
        <taxon>Bacteria</taxon>
        <taxon>Thermotogati</taxon>
        <taxon>Synergistota</taxon>
        <taxon>Synergistia</taxon>
        <taxon>Synergistales</taxon>
        <taxon>Acetomicrobiaceae</taxon>
        <taxon>Acetomicrobium</taxon>
    </lineage>
</organism>
<evidence type="ECO:0000259" key="1">
    <source>
        <dbReference type="PROSITE" id="PS51411"/>
    </source>
</evidence>
<dbReference type="Pfam" id="PF04468">
    <property type="entry name" value="PSP1"/>
    <property type="match status" value="1"/>
</dbReference>
<comment type="caution">
    <text evidence="2">The sequence shown here is derived from an EMBL/GenBank/DDBJ whole genome shotgun (WGS) entry which is preliminary data.</text>
</comment>
<sequence length="328" mass="37776">MNYLVIFGKPRIFGLLSNLDQELKRDTNVVIESLRGLEIACLAGILTDEQVQKYRQRFEFLEENGEPDDGLQMKPVEPPLQDVAFVRIAQEEDICEAAKQRQEEDEALPLVRDMLKKHALPMKIVDMEYLLDRKKLYFYFTSEHRIDFRCFVKELAKEFKTRIELRQIGARDEARILGGLAPCGKECCCSYWMLQFFPICIRMVKEQNLALNPSKISGLCGRLMCCMSYEYDMYKELWQGLPNPGTKIKTPSGNYQIAGVDVINKAVRIRSPEGLEFLVPKDEFELFKKTVEGGQKWPLHVESVVTVEADSGEAVSKKNSNKKRKSKK</sequence>
<dbReference type="InterPro" id="IPR047767">
    <property type="entry name" value="PSP1-like"/>
</dbReference>
<dbReference type="EMBL" id="FSQZ01000001">
    <property type="protein sequence ID" value="SIN63747.1"/>
    <property type="molecule type" value="Genomic_DNA"/>
</dbReference>
<dbReference type="PROSITE" id="PS51411">
    <property type="entry name" value="PSP1_C"/>
    <property type="match status" value="1"/>
</dbReference>
<reference evidence="2 3" key="1">
    <citation type="submission" date="2016-11" db="EMBL/GenBank/DDBJ databases">
        <authorList>
            <person name="Varghese N."/>
            <person name="Submissions S."/>
        </authorList>
    </citation>
    <scope>NUCLEOTIDE SEQUENCE [LARGE SCALE GENOMIC DNA]</scope>
    <source>
        <strain evidence="2 3">DSM 20664</strain>
    </source>
</reference>
<feature type="domain" description="PSP1 C-terminal" evidence="1">
    <location>
        <begin position="83"/>
        <end position="168"/>
    </location>
</feature>
<dbReference type="PANTHER" id="PTHR43830">
    <property type="entry name" value="PROTEIN PSP1"/>
    <property type="match status" value="1"/>
</dbReference>
<dbReference type="Proteomes" id="UP000185093">
    <property type="component" value="Unassembled WGS sequence"/>
</dbReference>
<gene>
    <name evidence="2" type="ORF">SAMN05444368_0464</name>
</gene>
<keyword evidence="3" id="KW-1185">Reference proteome</keyword>
<proteinExistence type="predicted"/>
<evidence type="ECO:0000313" key="2">
    <source>
        <dbReference type="EMBL" id="SIN63747.1"/>
    </source>
</evidence>
<accession>A0ABY1JBI5</accession>
<dbReference type="RefSeq" id="WP_014806525.1">
    <property type="nucleotide sequence ID" value="NZ_DAONLC010000004.1"/>
</dbReference>
<dbReference type="NCBIfam" id="NF041131">
    <property type="entry name" value="RicT_YaaT_fam"/>
    <property type="match status" value="1"/>
</dbReference>
<evidence type="ECO:0000313" key="3">
    <source>
        <dbReference type="Proteomes" id="UP000185093"/>
    </source>
</evidence>
<protein>
    <submittedName>
        <fullName evidence="2">Cell fate regulator YaaT, PSP1 superfamily (Controls sporulation, competence, biofilm development)</fullName>
    </submittedName>
</protein>
<dbReference type="InterPro" id="IPR007557">
    <property type="entry name" value="PSP1_C"/>
</dbReference>
<dbReference type="PANTHER" id="PTHR43830:SF3">
    <property type="entry name" value="PROTEIN PSP1"/>
    <property type="match status" value="1"/>
</dbReference>
<name>A0ABY1JBI5_9BACT</name>